<organism evidence="2 3">
    <name type="scientific">Nocardia ninae NBRC 108245</name>
    <dbReference type="NCBI Taxonomy" id="1210091"/>
    <lineage>
        <taxon>Bacteria</taxon>
        <taxon>Bacillati</taxon>
        <taxon>Actinomycetota</taxon>
        <taxon>Actinomycetes</taxon>
        <taxon>Mycobacteriales</taxon>
        <taxon>Nocardiaceae</taxon>
        <taxon>Nocardia</taxon>
    </lineage>
</organism>
<gene>
    <name evidence="2" type="ORF">NN4_29570</name>
</gene>
<dbReference type="Proteomes" id="UP000321424">
    <property type="component" value="Unassembled WGS sequence"/>
</dbReference>
<dbReference type="AlphaFoldDB" id="A0A511MEC0"/>
<reference evidence="2 3" key="1">
    <citation type="submission" date="2019-07" db="EMBL/GenBank/DDBJ databases">
        <title>Whole genome shotgun sequence of Nocardia ninae NBRC 108245.</title>
        <authorList>
            <person name="Hosoyama A."/>
            <person name="Uohara A."/>
            <person name="Ohji S."/>
            <person name="Ichikawa N."/>
        </authorList>
    </citation>
    <scope>NUCLEOTIDE SEQUENCE [LARGE SCALE GENOMIC DNA]</scope>
    <source>
        <strain evidence="2 3">NBRC 108245</strain>
    </source>
</reference>
<comment type="caution">
    <text evidence="2">The sequence shown here is derived from an EMBL/GenBank/DDBJ whole genome shotgun (WGS) entry which is preliminary data.</text>
</comment>
<evidence type="ECO:0000259" key="1">
    <source>
        <dbReference type="Pfam" id="PF25547"/>
    </source>
</evidence>
<keyword evidence="3" id="KW-1185">Reference proteome</keyword>
<dbReference type="RefSeq" id="WP_147130730.1">
    <property type="nucleotide sequence ID" value="NZ_BJXA01000016.1"/>
</dbReference>
<name>A0A511MEC0_9NOCA</name>
<evidence type="ECO:0000313" key="2">
    <source>
        <dbReference type="EMBL" id="GEM38438.1"/>
    </source>
</evidence>
<sequence>MSPPTPFPVIVCRGDDYRSASEGVGFIRDDAGEVHGALLLTLSGYAGMGGSDNAGAQWAKSYDEAVDAALQTSSKLVSTCARTSDLIAAGAHNHAVAEAGANGVEPPSAPKPGMDPCLAIRVPSAGGGGGPEPFGWSLIKSVSGLVWPNGHQDQLRAAKDVWYAAAESMGTATSRFPATVGLLENQRSAEIPAAVAACSETADNFLELETAFREIGDSCSEYAQHLDDAHHEILAELKQMLIETAAIEAGLAVLIPFTGGLSELGNGAVIARIGIYAARIGRIIDRLVVKVTAIVGRLGSIVTGKLKPLLTKLGEWLEKAKTKWWRSDSGGGLPELPPKPPAVKPKVNNTKLQNMLDDLYKGAENPARVGDGTTADAVRNEYRTLEPTEGRWHLQKAMETQRGLAKWLMDKSNTDPADRAVAIRELQNLMDALAGR</sequence>
<protein>
    <recommendedName>
        <fullName evidence="1">Outer membrane channel protein CpnT-like N-terminal domain-containing protein</fullName>
    </recommendedName>
</protein>
<dbReference type="Pfam" id="PF25547">
    <property type="entry name" value="WXG100_2"/>
    <property type="match status" value="1"/>
</dbReference>
<dbReference type="EMBL" id="BJXA01000016">
    <property type="protein sequence ID" value="GEM38438.1"/>
    <property type="molecule type" value="Genomic_DNA"/>
</dbReference>
<accession>A0A511MEC0</accession>
<proteinExistence type="predicted"/>
<dbReference type="OrthoDB" id="4504727at2"/>
<feature type="domain" description="Outer membrane channel protein CpnT-like N-terminal" evidence="1">
    <location>
        <begin position="131"/>
        <end position="253"/>
    </location>
</feature>
<dbReference type="InterPro" id="IPR057746">
    <property type="entry name" value="CpnT-like_N"/>
</dbReference>
<evidence type="ECO:0000313" key="3">
    <source>
        <dbReference type="Proteomes" id="UP000321424"/>
    </source>
</evidence>